<proteinExistence type="predicted"/>
<evidence type="ECO:0000313" key="2">
    <source>
        <dbReference type="Proteomes" id="UP000647836"/>
    </source>
</evidence>
<name>A0ABR9U5W4_9NOSO</name>
<protein>
    <submittedName>
        <fullName evidence="1">Uncharacterized protein</fullName>
    </submittedName>
</protein>
<gene>
    <name evidence="1" type="ORF">IQ229_20505</name>
</gene>
<dbReference type="RefSeq" id="WP_194046890.1">
    <property type="nucleotide sequence ID" value="NZ_JADEXF010000776.1"/>
</dbReference>
<sequence>MNIGIIEPKSSGFLEVMPEGEDSDYWQIAAVHINGKAFCPSPKLYRCEQVALAVAAQIYDWIAEHEHQISDGACYCSVLKLVLWQQPKAS</sequence>
<dbReference type="Proteomes" id="UP000647836">
    <property type="component" value="Unassembled WGS sequence"/>
</dbReference>
<reference evidence="1 2" key="1">
    <citation type="submission" date="2020-10" db="EMBL/GenBank/DDBJ databases">
        <authorList>
            <person name="Castelo-Branco R."/>
            <person name="Eusebio N."/>
            <person name="Adriana R."/>
            <person name="Vieira A."/>
            <person name="Brugerolle De Fraissinette N."/>
            <person name="Rezende De Castro R."/>
            <person name="Schneider M.P."/>
            <person name="Vasconcelos V."/>
            <person name="Leao P.N."/>
        </authorList>
    </citation>
    <scope>NUCLEOTIDE SEQUENCE [LARGE SCALE GENOMIC DNA]</scope>
    <source>
        <strain evidence="1 2">LEGE 07299</strain>
    </source>
</reference>
<keyword evidence="2" id="KW-1185">Reference proteome</keyword>
<accession>A0ABR9U5W4</accession>
<comment type="caution">
    <text evidence="1">The sequence shown here is derived from an EMBL/GenBank/DDBJ whole genome shotgun (WGS) entry which is preliminary data.</text>
</comment>
<organism evidence="1 2">
    <name type="scientific">Nostoc cf. edaphicum LEGE 07299</name>
    <dbReference type="NCBI Taxonomy" id="2777974"/>
    <lineage>
        <taxon>Bacteria</taxon>
        <taxon>Bacillati</taxon>
        <taxon>Cyanobacteriota</taxon>
        <taxon>Cyanophyceae</taxon>
        <taxon>Nostocales</taxon>
        <taxon>Nostocaceae</taxon>
        <taxon>Nostoc</taxon>
    </lineage>
</organism>
<evidence type="ECO:0000313" key="1">
    <source>
        <dbReference type="EMBL" id="MBE9107220.1"/>
    </source>
</evidence>
<dbReference type="EMBL" id="JADEXF010000776">
    <property type="protein sequence ID" value="MBE9107220.1"/>
    <property type="molecule type" value="Genomic_DNA"/>
</dbReference>